<dbReference type="RefSeq" id="WP_013767219.1">
    <property type="nucleotide sequence ID" value="NC_015510.1"/>
</dbReference>
<evidence type="ECO:0000256" key="1">
    <source>
        <dbReference type="SAM" id="SignalP"/>
    </source>
</evidence>
<sequence>MRIIYSAVCLMLFATIANISFARTTDLATAGIQSVGDSVPESPFEIKGAVDAYFLAGQAPLPTSFTGGSNNSFNLGMANVIFSKEGKVGFVADLAFGPRAEAANGGFDADGKVTTLTAIKQLFVTYSPTDALKFTLGNFGTYYGYEVIDANVNVNYSTSYQFSYGPFFHTGIKANLALSDNFGVMLGMFSDTDTKIDVVKGQHIGAQLSYAGGNFSAYLNYLGGRFAEETEDTPEIINNQFDLTASFQATEKFGLGLNASMRTLSSDDDGDASWSGVALYAKYAFSDSFLMGLRAESINDNDGFLFGEVDNNIFALTLSGNVTIANNLRLIPELRFDSAKATGTFTSYSDEALKANSVFLLAAVYSF</sequence>
<dbReference type="eggNOG" id="ENOG502Z8GX">
    <property type="taxonomic scope" value="Bacteria"/>
</dbReference>
<evidence type="ECO:0000313" key="3">
    <source>
        <dbReference type="Proteomes" id="UP000008461"/>
    </source>
</evidence>
<dbReference type="EMBL" id="CP002691">
    <property type="protein sequence ID" value="AEE52682.1"/>
    <property type="molecule type" value="Genomic_DNA"/>
</dbReference>
<evidence type="ECO:0000313" key="2">
    <source>
        <dbReference type="EMBL" id="AEE52682.1"/>
    </source>
</evidence>
<proteinExistence type="predicted"/>
<evidence type="ECO:0008006" key="4">
    <source>
        <dbReference type="Google" id="ProtNLM"/>
    </source>
</evidence>
<dbReference type="Pfam" id="PF07642">
    <property type="entry name" value="BBP2"/>
    <property type="match status" value="1"/>
</dbReference>
<organism evidence="2 3">
    <name type="scientific">Haliscomenobacter hydrossis (strain ATCC 27775 / DSM 1100 / LMG 10767 / O)</name>
    <dbReference type="NCBI Taxonomy" id="760192"/>
    <lineage>
        <taxon>Bacteria</taxon>
        <taxon>Pseudomonadati</taxon>
        <taxon>Bacteroidota</taxon>
        <taxon>Saprospiria</taxon>
        <taxon>Saprospirales</taxon>
        <taxon>Haliscomenobacteraceae</taxon>
        <taxon>Haliscomenobacter</taxon>
    </lineage>
</organism>
<dbReference type="STRING" id="760192.Halhy_4850"/>
<protein>
    <recommendedName>
        <fullName evidence="4">Porin</fullName>
    </recommendedName>
</protein>
<feature type="signal peptide" evidence="1">
    <location>
        <begin position="1"/>
        <end position="22"/>
    </location>
</feature>
<dbReference type="HOGENOM" id="CLU_047565_1_0_10"/>
<reference key="2">
    <citation type="submission" date="2011-04" db="EMBL/GenBank/DDBJ databases">
        <title>Complete sequence of chromosome of Haliscomenobacter hydrossis DSM 1100.</title>
        <authorList>
            <consortium name="US DOE Joint Genome Institute (JGI-PGF)"/>
            <person name="Lucas S."/>
            <person name="Han J."/>
            <person name="Lapidus A."/>
            <person name="Bruce D."/>
            <person name="Goodwin L."/>
            <person name="Pitluck S."/>
            <person name="Peters L."/>
            <person name="Kyrpides N."/>
            <person name="Mavromatis K."/>
            <person name="Ivanova N."/>
            <person name="Ovchinnikova G."/>
            <person name="Pagani I."/>
            <person name="Daligault H."/>
            <person name="Detter J.C."/>
            <person name="Han C."/>
            <person name="Land M."/>
            <person name="Hauser L."/>
            <person name="Markowitz V."/>
            <person name="Cheng J.-F."/>
            <person name="Hugenholtz P."/>
            <person name="Woyke T."/>
            <person name="Wu D."/>
            <person name="Verbarg S."/>
            <person name="Frueling A."/>
            <person name="Brambilla E."/>
            <person name="Klenk H.-P."/>
            <person name="Eisen J.A."/>
        </authorList>
    </citation>
    <scope>NUCLEOTIDE SEQUENCE</scope>
    <source>
        <strain>DSM 1100</strain>
    </source>
</reference>
<keyword evidence="1" id="KW-0732">Signal</keyword>
<reference evidence="2 3" key="1">
    <citation type="journal article" date="2011" name="Stand. Genomic Sci.">
        <title>Complete genome sequence of Haliscomenobacter hydrossis type strain (O).</title>
        <authorList>
            <consortium name="US DOE Joint Genome Institute (JGI-PGF)"/>
            <person name="Daligault H."/>
            <person name="Lapidus A."/>
            <person name="Zeytun A."/>
            <person name="Nolan M."/>
            <person name="Lucas S."/>
            <person name="Del Rio T.G."/>
            <person name="Tice H."/>
            <person name="Cheng J.F."/>
            <person name="Tapia R."/>
            <person name="Han C."/>
            <person name="Goodwin L."/>
            <person name="Pitluck S."/>
            <person name="Liolios K."/>
            <person name="Pagani I."/>
            <person name="Ivanova N."/>
            <person name="Huntemann M."/>
            <person name="Mavromatis K."/>
            <person name="Mikhailova N."/>
            <person name="Pati A."/>
            <person name="Chen A."/>
            <person name="Palaniappan K."/>
            <person name="Land M."/>
            <person name="Hauser L."/>
            <person name="Brambilla E.M."/>
            <person name="Rohde M."/>
            <person name="Verbarg S."/>
            <person name="Goker M."/>
            <person name="Bristow J."/>
            <person name="Eisen J.A."/>
            <person name="Markowitz V."/>
            <person name="Hugenholtz P."/>
            <person name="Kyrpides N.C."/>
            <person name="Klenk H.P."/>
            <person name="Woyke T."/>
        </authorList>
    </citation>
    <scope>NUCLEOTIDE SEQUENCE [LARGE SCALE GENOMIC DNA]</scope>
    <source>
        <strain evidence="3">ATCC 27775 / DSM 1100 / LMG 10767 / O</strain>
    </source>
</reference>
<feature type="chain" id="PRO_5003310434" description="Porin" evidence="1">
    <location>
        <begin position="23"/>
        <end position="367"/>
    </location>
</feature>
<gene>
    <name evidence="2" type="ordered locus">Halhy_4850</name>
</gene>
<keyword evidence="3" id="KW-1185">Reference proteome</keyword>
<dbReference type="Proteomes" id="UP000008461">
    <property type="component" value="Chromosome"/>
</dbReference>
<dbReference type="InterPro" id="IPR011486">
    <property type="entry name" value="BBP2"/>
</dbReference>
<dbReference type="AlphaFoldDB" id="F4KYZ5"/>
<dbReference type="KEGG" id="hhy:Halhy_4850"/>
<name>F4KYZ5_HALH1</name>
<accession>F4KYZ5</accession>
<dbReference type="SUPFAM" id="SSF56935">
    <property type="entry name" value="Porins"/>
    <property type="match status" value="1"/>
</dbReference>